<organism evidence="2 4">
    <name type="scientific">Vibrio cholerae</name>
    <dbReference type="NCBI Taxonomy" id="666"/>
    <lineage>
        <taxon>Bacteria</taxon>
        <taxon>Pseudomonadati</taxon>
        <taxon>Pseudomonadota</taxon>
        <taxon>Gammaproteobacteria</taxon>
        <taxon>Vibrionales</taxon>
        <taxon>Vibrionaceae</taxon>
        <taxon>Vibrio</taxon>
    </lineage>
</organism>
<dbReference type="EMBL" id="CWQY01000003">
    <property type="protein sequence ID" value="CSC17539.1"/>
    <property type="molecule type" value="Genomic_DNA"/>
</dbReference>
<evidence type="ECO:0000313" key="2">
    <source>
        <dbReference type="EMBL" id="MVD22992.1"/>
    </source>
</evidence>
<evidence type="ECO:0000313" key="4">
    <source>
        <dbReference type="Proteomes" id="UP000471242"/>
    </source>
</evidence>
<dbReference type="EMBL" id="QZRB01000008">
    <property type="protein sequence ID" value="MVD22992.1"/>
    <property type="molecule type" value="Genomic_DNA"/>
</dbReference>
<sequence>MESKLGKLFFCCFNQRQPFLLTEFHTTISSISSVINIIRYHYKSDAQKSTPTSLLCAKNKGIIASKWHSGIRNH</sequence>
<reference evidence="1 3" key="1">
    <citation type="submission" date="2015-07" db="EMBL/GenBank/DDBJ databases">
        <authorList>
            <consortium name="Pathogen Informatics"/>
        </authorList>
    </citation>
    <scope>NUCLEOTIDE SEQUENCE [LARGE SCALE GENOMIC DNA]</scope>
    <source>
        <strain evidence="1 3">A316</strain>
    </source>
</reference>
<dbReference type="Proteomes" id="UP000041770">
    <property type="component" value="Unassembled WGS sequence"/>
</dbReference>
<accession>A0A0H6CS00</accession>
<evidence type="ECO:0000313" key="1">
    <source>
        <dbReference type="EMBL" id="CSC17539.1"/>
    </source>
</evidence>
<dbReference type="AlphaFoldDB" id="A0A0H6CS00"/>
<gene>
    <name evidence="2" type="ORF">D6U24_06460</name>
    <name evidence="1" type="ORF">ERS013200_00763</name>
</gene>
<dbReference type="Proteomes" id="UP000471242">
    <property type="component" value="Unassembled WGS sequence"/>
</dbReference>
<proteinExistence type="predicted"/>
<name>A0A0H6CS00_VIBCL</name>
<protein>
    <submittedName>
        <fullName evidence="2">Uncharacterized protein</fullName>
    </submittedName>
</protein>
<reference evidence="2 4" key="2">
    <citation type="submission" date="2018-09" db="EMBL/GenBank/DDBJ databases">
        <title>Genomic epidemiology reveals two lineages of Vibrio cholerae that can cause global cholera epidemics despite absence of cholera toxin gene.</title>
        <authorList>
            <person name="Wang H."/>
            <person name="Zen W."/>
            <person name="Yu H."/>
            <person name="Zhang W."/>
            <person name="Pan J."/>
            <person name="Yang C."/>
            <person name="Cui Y."/>
        </authorList>
    </citation>
    <scope>NUCLEOTIDE SEQUENCE [LARGE SCALE GENOMIC DNA]</scope>
    <source>
        <strain evidence="2 4">00-1_S85</strain>
    </source>
</reference>
<evidence type="ECO:0000313" key="3">
    <source>
        <dbReference type="Proteomes" id="UP000041770"/>
    </source>
</evidence>